<evidence type="ECO:0008006" key="3">
    <source>
        <dbReference type="Google" id="ProtNLM"/>
    </source>
</evidence>
<dbReference type="EMBL" id="CP037864">
    <property type="protein sequence ID" value="QBM22338.1"/>
    <property type="molecule type" value="Genomic_DNA"/>
</dbReference>
<name>A0A4P6WNJ6_9ENTR</name>
<proteinExistence type="predicted"/>
<dbReference type="KEGG" id="cars:E1B03_07755"/>
<keyword evidence="2" id="KW-1185">Reference proteome</keyword>
<evidence type="ECO:0000313" key="1">
    <source>
        <dbReference type="EMBL" id="QBM22338.1"/>
    </source>
</evidence>
<protein>
    <recommendedName>
        <fullName evidence="3">Neck protein</fullName>
    </recommendedName>
</protein>
<evidence type="ECO:0000313" key="2">
    <source>
        <dbReference type="Proteomes" id="UP000293850"/>
    </source>
</evidence>
<dbReference type="Proteomes" id="UP000293850">
    <property type="component" value="Chromosome"/>
</dbReference>
<accession>A0A4P6WNJ6</accession>
<sequence>MNDKVMEALDDIANSLSDKQLKVGFIDGATYPDGTTVAMVAATNEYGNPANNQPPRPFFRNAISDHETEWSEDIARGLGKGLELEHVLSVVGEKIAGDIVQSISTLMDPPLSAATIASRKSKGNESTKPLVDTKVMIRDVHYEVGDIEPS</sequence>
<dbReference type="RefSeq" id="WP_133085990.1">
    <property type="nucleotide sequence ID" value="NZ_CP037864.1"/>
</dbReference>
<gene>
    <name evidence="1" type="ORF">E1B03_07755</name>
</gene>
<organism evidence="1 2">
    <name type="scientific">Citrobacter arsenatis</name>
    <dbReference type="NCBI Taxonomy" id="2546350"/>
    <lineage>
        <taxon>Bacteria</taxon>
        <taxon>Pseudomonadati</taxon>
        <taxon>Pseudomonadota</taxon>
        <taxon>Gammaproteobacteria</taxon>
        <taxon>Enterobacterales</taxon>
        <taxon>Enterobacteriaceae</taxon>
        <taxon>Citrobacter</taxon>
    </lineage>
</organism>
<reference evidence="1 2" key="1">
    <citation type="submission" date="2019-03" db="EMBL/GenBank/DDBJ databases">
        <title>Complete genome sequence of an arsenate-respiring bacteria, Citrobacter sp. LY-1.</title>
        <authorList>
            <person name="Wang H."/>
            <person name="Liu Y."/>
            <person name="Li Q."/>
            <person name="Huang J."/>
        </authorList>
    </citation>
    <scope>NUCLEOTIDE SEQUENCE [LARGE SCALE GENOMIC DNA]</scope>
    <source>
        <strain evidence="1 2">LY-1</strain>
    </source>
</reference>
<dbReference type="AlphaFoldDB" id="A0A4P6WNJ6"/>